<sequence>MRKAQFPSNFKKLEMKLPAFRCVESLLIRVIVDTLTKTNSANRWFPIFSNIWGLKTEATPLLLRLVRTIAPEVILAVKEQPTFDHLFNFSL</sequence>
<proteinExistence type="predicted"/>
<dbReference type="EMBL" id="DUZY01000006">
    <property type="protein sequence ID" value="DAD43160.1"/>
    <property type="molecule type" value="Genomic_DNA"/>
</dbReference>
<protein>
    <submittedName>
        <fullName evidence="1">Uncharacterized protein</fullName>
    </submittedName>
</protein>
<evidence type="ECO:0000313" key="2">
    <source>
        <dbReference type="Proteomes" id="UP000607653"/>
    </source>
</evidence>
<reference evidence="1 2" key="1">
    <citation type="journal article" date="2020" name="Mol. Biol. Evol.">
        <title>Distinct Expression and Methylation Patterns for Genes with Different Fates following a Single Whole-Genome Duplication in Flowering Plants.</title>
        <authorList>
            <person name="Shi T."/>
            <person name="Rahmani R.S."/>
            <person name="Gugger P.F."/>
            <person name="Wang M."/>
            <person name="Li H."/>
            <person name="Zhang Y."/>
            <person name="Li Z."/>
            <person name="Wang Q."/>
            <person name="Van de Peer Y."/>
            <person name="Marchal K."/>
            <person name="Chen J."/>
        </authorList>
    </citation>
    <scope>NUCLEOTIDE SEQUENCE [LARGE SCALE GENOMIC DNA]</scope>
    <source>
        <tissue evidence="1">Leaf</tissue>
    </source>
</reference>
<gene>
    <name evidence="1" type="ORF">HUJ06_001390</name>
</gene>
<evidence type="ECO:0000313" key="1">
    <source>
        <dbReference type="EMBL" id="DAD43160.1"/>
    </source>
</evidence>
<dbReference type="Proteomes" id="UP000607653">
    <property type="component" value="Unassembled WGS sequence"/>
</dbReference>
<keyword evidence="2" id="KW-1185">Reference proteome</keyword>
<accession>A0A822ZF62</accession>
<comment type="caution">
    <text evidence="1">The sequence shown here is derived from an EMBL/GenBank/DDBJ whole genome shotgun (WGS) entry which is preliminary data.</text>
</comment>
<name>A0A822ZF62_NELNU</name>
<dbReference type="AlphaFoldDB" id="A0A822ZF62"/>
<organism evidence="1 2">
    <name type="scientific">Nelumbo nucifera</name>
    <name type="common">Sacred lotus</name>
    <dbReference type="NCBI Taxonomy" id="4432"/>
    <lineage>
        <taxon>Eukaryota</taxon>
        <taxon>Viridiplantae</taxon>
        <taxon>Streptophyta</taxon>
        <taxon>Embryophyta</taxon>
        <taxon>Tracheophyta</taxon>
        <taxon>Spermatophyta</taxon>
        <taxon>Magnoliopsida</taxon>
        <taxon>Proteales</taxon>
        <taxon>Nelumbonaceae</taxon>
        <taxon>Nelumbo</taxon>
    </lineage>
</organism>